<comment type="caution">
    <text evidence="2">The sequence shown here is derived from an EMBL/GenBank/DDBJ whole genome shotgun (WGS) entry which is preliminary data.</text>
</comment>
<name>A0AAI8VKH4_9PEZI</name>
<evidence type="ECO:0000256" key="1">
    <source>
        <dbReference type="SAM" id="MobiDB-lite"/>
    </source>
</evidence>
<dbReference type="EMBL" id="CAUWAG010000008">
    <property type="protein sequence ID" value="CAJ2506277.1"/>
    <property type="molecule type" value="Genomic_DNA"/>
</dbReference>
<evidence type="ECO:0000313" key="3">
    <source>
        <dbReference type="Proteomes" id="UP001295740"/>
    </source>
</evidence>
<feature type="compositionally biased region" description="Acidic residues" evidence="1">
    <location>
        <begin position="264"/>
        <end position="276"/>
    </location>
</feature>
<organism evidence="2 3">
    <name type="scientific">Anthostomella pinea</name>
    <dbReference type="NCBI Taxonomy" id="933095"/>
    <lineage>
        <taxon>Eukaryota</taxon>
        <taxon>Fungi</taxon>
        <taxon>Dikarya</taxon>
        <taxon>Ascomycota</taxon>
        <taxon>Pezizomycotina</taxon>
        <taxon>Sordariomycetes</taxon>
        <taxon>Xylariomycetidae</taxon>
        <taxon>Xylariales</taxon>
        <taxon>Xylariaceae</taxon>
        <taxon>Anthostomella</taxon>
    </lineage>
</organism>
<dbReference type="Proteomes" id="UP001295740">
    <property type="component" value="Unassembled WGS sequence"/>
</dbReference>
<gene>
    <name evidence="2" type="ORF">KHLLAP_LOCUS6745</name>
</gene>
<protein>
    <submittedName>
        <fullName evidence="2">Uu.00g004070.m01.CDS01</fullName>
    </submittedName>
</protein>
<accession>A0AAI8VKH4</accession>
<proteinExistence type="predicted"/>
<evidence type="ECO:0000313" key="2">
    <source>
        <dbReference type="EMBL" id="CAJ2506277.1"/>
    </source>
</evidence>
<dbReference type="AlphaFoldDB" id="A0AAI8VKH4"/>
<reference evidence="2" key="1">
    <citation type="submission" date="2023-10" db="EMBL/GenBank/DDBJ databases">
        <authorList>
            <person name="Hackl T."/>
        </authorList>
    </citation>
    <scope>NUCLEOTIDE SEQUENCE</scope>
</reference>
<sequence length="285" mass="30906">MTQQTDDFAIGENLVKFLAQLLTKCGATPVLWGDCALTVHGGPSIIGVIAPLIDSPHFTLRTIDQRIEFIVEDDKLPGAVAALKESGLSPCADPRLCYVSGVSVEPPFPALHMHIGMSGVYVILWPHSTILWSFPSPSHINLECKQDDPHASLRYVLASDTSVLPGPRLGRGRGAFSKDGGHVVVPSASTMLEAYIRLTSAYRGQTDTFYLSMITYVEEYIDADGLLDDTLLSEPCRAFWRGLKNGQRGVRELVDELQLSLGDGDNDTGSSDDSELAADLSTGWK</sequence>
<feature type="region of interest" description="Disordered" evidence="1">
    <location>
        <begin position="261"/>
        <end position="285"/>
    </location>
</feature>
<keyword evidence="3" id="KW-1185">Reference proteome</keyword>